<evidence type="ECO:0000313" key="3">
    <source>
        <dbReference type="EMBL" id="KAG7359678.1"/>
    </source>
</evidence>
<comment type="caution">
    <text evidence="3">The sequence shown here is derived from an EMBL/GenBank/DDBJ whole genome shotgun (WGS) entry which is preliminary data.</text>
</comment>
<feature type="region of interest" description="Disordered" evidence="1">
    <location>
        <begin position="48"/>
        <end position="81"/>
    </location>
</feature>
<feature type="compositionally biased region" description="Basic residues" evidence="1">
    <location>
        <begin position="630"/>
        <end position="639"/>
    </location>
</feature>
<protein>
    <submittedName>
        <fullName evidence="3">Uncharacterized protein</fullName>
    </submittedName>
</protein>
<sequence>MRCSHLLLVGGGFCRENWGARWHQRTSLGKSENKGNSWEQIQRLDDHPLEGDDLSMQDGGFGDGDESVSPQQEAVATTPVSRPETVALVRDKTKKDLLLGTLVKLADVANGNMEQFHNESLLDALHGYLGQFSRTMPSQEMFSQNYQAYSQHDYEGPSMDNQHAALKKSNPTWANGGRRYRTRNERTMERMRDSNKRKPTCTLCLQPGHRVGKCPKIHVIGAASIIGHENVVEYADRLGNPRYYLVEDPCRDVKELIKAWMKGGSRLPPGATLVVVHKLYYSARKQESFQNSVAQVSVWGEAGMPMDEYCPAYYPVHKVAHWMANNCRGKKRKKHILSCLQTPVQEIAAQMTRIGICLSRDQIFPDEGGETQEGSHSPLSQNLATITHEYNSDSDYYYEYNSDSNQDHETHCFLPFLINQLHRERDLALQAINEWNGSHKPPEIEWIQEYIRLAHYESQANYHESPHEQFSFLLEALSPFFASKGENFLMEHFDLMTNQALKLCQNITPLNVILFALPLQQAEAINQHYPFYTCFKDKVNDLTSAAKLTQTLIGSDTDSASNTTPFPSSINTNTRRKKRGKKKKQRSKRYYNSDKSSTSSSNSSSSSSNDSTEAYNSDGNKTVLNMSFSNKRKMKTKQSRKITKIIKRLHESAKQHHLPDFSVSRGTIDKRKSFFRTWIDTLRQMLSMESRYSCTLTNYPIIDCSNISTTSSMALALFLFTKIEAGSKEQVRSSIKDHLDGVEILQYLQDNFGSTTILDCTKALERLKETTWEHGDTVDTYTSGYLR</sequence>
<evidence type="ECO:0000256" key="1">
    <source>
        <dbReference type="SAM" id="MobiDB-lite"/>
    </source>
</evidence>
<accession>A0A9K3LCU9</accession>
<proteinExistence type="predicted"/>
<evidence type="ECO:0000313" key="4">
    <source>
        <dbReference type="Proteomes" id="UP000693970"/>
    </source>
</evidence>
<reference evidence="3" key="2">
    <citation type="submission" date="2021-04" db="EMBL/GenBank/DDBJ databases">
        <authorList>
            <person name="Podell S."/>
        </authorList>
    </citation>
    <scope>NUCLEOTIDE SEQUENCE</scope>
    <source>
        <strain evidence="3">Hildebrandi</strain>
    </source>
</reference>
<feature type="compositionally biased region" description="Polar residues" evidence="1">
    <location>
        <begin position="613"/>
        <end position="629"/>
    </location>
</feature>
<feature type="region of interest" description="Disordered" evidence="1">
    <location>
        <begin position="556"/>
        <end position="639"/>
    </location>
</feature>
<feature type="compositionally biased region" description="Low complexity" evidence="1">
    <location>
        <begin position="593"/>
        <end position="612"/>
    </location>
</feature>
<evidence type="ECO:0000313" key="2">
    <source>
        <dbReference type="EMBL" id="KAG7337382.1"/>
    </source>
</evidence>
<feature type="compositionally biased region" description="Polar residues" evidence="1">
    <location>
        <begin position="68"/>
        <end position="80"/>
    </location>
</feature>
<dbReference type="EMBL" id="JAGRRH010000086">
    <property type="protein sequence ID" value="KAG7337382.1"/>
    <property type="molecule type" value="Genomic_DNA"/>
</dbReference>
<dbReference type="Proteomes" id="UP000693970">
    <property type="component" value="Unassembled WGS sequence"/>
</dbReference>
<organism evidence="3 4">
    <name type="scientific">Nitzschia inconspicua</name>
    <dbReference type="NCBI Taxonomy" id="303405"/>
    <lineage>
        <taxon>Eukaryota</taxon>
        <taxon>Sar</taxon>
        <taxon>Stramenopiles</taxon>
        <taxon>Ochrophyta</taxon>
        <taxon>Bacillariophyta</taxon>
        <taxon>Bacillariophyceae</taxon>
        <taxon>Bacillariophycidae</taxon>
        <taxon>Bacillariales</taxon>
        <taxon>Bacillariaceae</taxon>
        <taxon>Nitzschia</taxon>
    </lineage>
</organism>
<feature type="compositionally biased region" description="Polar residues" evidence="1">
    <location>
        <begin position="556"/>
        <end position="573"/>
    </location>
</feature>
<name>A0A9K3LCU9_9STRA</name>
<dbReference type="EMBL" id="JAGRRH010000013">
    <property type="protein sequence ID" value="KAG7359678.1"/>
    <property type="molecule type" value="Genomic_DNA"/>
</dbReference>
<keyword evidence="4" id="KW-1185">Reference proteome</keyword>
<reference evidence="3" key="1">
    <citation type="journal article" date="2021" name="Sci. Rep.">
        <title>Diploid genomic architecture of Nitzschia inconspicua, an elite biomass production diatom.</title>
        <authorList>
            <person name="Oliver A."/>
            <person name="Podell S."/>
            <person name="Pinowska A."/>
            <person name="Traller J.C."/>
            <person name="Smith S.R."/>
            <person name="McClure R."/>
            <person name="Beliaev A."/>
            <person name="Bohutskyi P."/>
            <person name="Hill E.A."/>
            <person name="Rabines A."/>
            <person name="Zheng H."/>
            <person name="Allen L.Z."/>
            <person name="Kuo A."/>
            <person name="Grigoriev I.V."/>
            <person name="Allen A.E."/>
            <person name="Hazlebeck D."/>
            <person name="Allen E.E."/>
        </authorList>
    </citation>
    <scope>NUCLEOTIDE SEQUENCE</scope>
    <source>
        <strain evidence="3">Hildebrandi</strain>
    </source>
</reference>
<gene>
    <name evidence="2" type="ORF">IV203_000031</name>
    <name evidence="3" type="ORF">IV203_034776</name>
</gene>
<feature type="compositionally biased region" description="Basic residues" evidence="1">
    <location>
        <begin position="574"/>
        <end position="589"/>
    </location>
</feature>
<dbReference type="AlphaFoldDB" id="A0A9K3LCU9"/>